<keyword evidence="3" id="KW-1185">Reference proteome</keyword>
<dbReference type="Proteomes" id="UP000249590">
    <property type="component" value="Unassembled WGS sequence"/>
</dbReference>
<evidence type="ECO:0000313" key="3">
    <source>
        <dbReference type="Proteomes" id="UP000249590"/>
    </source>
</evidence>
<dbReference type="PANTHER" id="PTHR43459:SF1">
    <property type="entry name" value="EG:BACN32G11.4 PROTEIN"/>
    <property type="match status" value="1"/>
</dbReference>
<dbReference type="AlphaFoldDB" id="A0A8B2NTQ4"/>
<reference evidence="2 3" key="1">
    <citation type="submission" date="2018-05" db="EMBL/GenBank/DDBJ databases">
        <title>Acuticoccus sediminis sp. nov., isolated from deep-sea sediment of Indian Ocean.</title>
        <authorList>
            <person name="Liu X."/>
            <person name="Lai Q."/>
            <person name="Du Y."/>
            <person name="Sun F."/>
            <person name="Zhang X."/>
            <person name="Wang S."/>
            <person name="Shao Z."/>
        </authorList>
    </citation>
    <scope>NUCLEOTIDE SEQUENCE [LARGE SCALE GENOMIC DNA]</scope>
    <source>
        <strain evidence="2 3">PTG4-2</strain>
    </source>
</reference>
<dbReference type="GO" id="GO:0004300">
    <property type="term" value="F:enoyl-CoA hydratase activity"/>
    <property type="evidence" value="ECO:0007669"/>
    <property type="project" value="UniProtKB-EC"/>
</dbReference>
<dbReference type="EMBL" id="QHHQ01000004">
    <property type="protein sequence ID" value="RAH99739.1"/>
    <property type="molecule type" value="Genomic_DNA"/>
</dbReference>
<dbReference type="OrthoDB" id="9781757at2"/>
<dbReference type="GO" id="GO:0016853">
    <property type="term" value="F:isomerase activity"/>
    <property type="evidence" value="ECO:0007669"/>
    <property type="project" value="UniProtKB-KW"/>
</dbReference>
<name>A0A8B2NTQ4_9HYPH</name>
<evidence type="ECO:0000313" key="2">
    <source>
        <dbReference type="EMBL" id="RAH99739.1"/>
    </source>
</evidence>
<gene>
    <name evidence="2" type="ORF">DLJ53_18415</name>
</gene>
<dbReference type="Gene3D" id="3.90.226.10">
    <property type="entry name" value="2-enoyl-CoA Hydratase, Chain A, domain 1"/>
    <property type="match status" value="1"/>
</dbReference>
<comment type="caution">
    <text evidence="2">The sequence shown here is derived from an EMBL/GenBank/DDBJ whole genome shotgun (WGS) entry which is preliminary data.</text>
</comment>
<dbReference type="CDD" id="cd06558">
    <property type="entry name" value="crotonase-like"/>
    <property type="match status" value="1"/>
</dbReference>
<dbReference type="InterPro" id="IPR014748">
    <property type="entry name" value="Enoyl-CoA_hydra_C"/>
</dbReference>
<dbReference type="InterPro" id="IPR001753">
    <property type="entry name" value="Enoyl-CoA_hydra/iso"/>
</dbReference>
<dbReference type="SUPFAM" id="SSF52096">
    <property type="entry name" value="ClpP/crotonase"/>
    <property type="match status" value="1"/>
</dbReference>
<keyword evidence="2" id="KW-0456">Lyase</keyword>
<keyword evidence="2" id="KW-0413">Isomerase</keyword>
<dbReference type="RefSeq" id="WP_111347966.1">
    <property type="nucleotide sequence ID" value="NZ_JAIWKD010000007.1"/>
</dbReference>
<accession>A0A8B2NTQ4</accession>
<organism evidence="2 3">
    <name type="scientific">Acuticoccus sediminis</name>
    <dbReference type="NCBI Taxonomy" id="2184697"/>
    <lineage>
        <taxon>Bacteria</taxon>
        <taxon>Pseudomonadati</taxon>
        <taxon>Pseudomonadota</taxon>
        <taxon>Alphaproteobacteria</taxon>
        <taxon>Hyphomicrobiales</taxon>
        <taxon>Amorphaceae</taxon>
        <taxon>Acuticoccus</taxon>
    </lineage>
</organism>
<evidence type="ECO:0000256" key="1">
    <source>
        <dbReference type="ARBA" id="ARBA00005254"/>
    </source>
</evidence>
<comment type="similarity">
    <text evidence="1">Belongs to the enoyl-CoA hydratase/isomerase family.</text>
</comment>
<dbReference type="EC" id="4.2.1.17" evidence="2"/>
<dbReference type="Pfam" id="PF00378">
    <property type="entry name" value="ECH_1"/>
    <property type="match status" value="1"/>
</dbReference>
<sequence length="265" mass="27859">MSVAEAVSGDHLLVEQQGDVTVLRLNDPATMNAVTEDIGRALLKAFQAAAKSSRAVVLAGGERAFCSGAKLTGESTMGQPGHDTGAALERTYNPLMQAIRDLPIPFVTAVRGAAAGVGASLAMSGDIIVAGRSAYFLEAFARIGLVPDGGATWMLTRAVGRVRAMEMMLLAEKIPAEKAHDWGLVTRVVDDDAVEATALEIADRLAAGPSRALGLIRHAAWTACESSFDDALARERAFQREAGSHPDFVEGVAAFKEKRPARFGG</sequence>
<dbReference type="PANTHER" id="PTHR43459">
    <property type="entry name" value="ENOYL-COA HYDRATASE"/>
    <property type="match status" value="1"/>
</dbReference>
<dbReference type="Gene3D" id="1.10.12.10">
    <property type="entry name" value="Lyase 2-enoyl-coa Hydratase, Chain A, domain 2"/>
    <property type="match status" value="1"/>
</dbReference>
<dbReference type="InterPro" id="IPR029045">
    <property type="entry name" value="ClpP/crotonase-like_dom_sf"/>
</dbReference>
<proteinExistence type="inferred from homology"/>
<protein>
    <submittedName>
        <fullName evidence="2">2-(1,2-epoxy-1,2-dihydrophenyl)acetyl-CoA isomerase</fullName>
        <ecNumber evidence="2">4.2.1.17</ecNumber>
    </submittedName>
</protein>